<proteinExistence type="predicted"/>
<dbReference type="Gene3D" id="3.40.50.2020">
    <property type="match status" value="1"/>
</dbReference>
<dbReference type="STRING" id="76728.AQ490_22540"/>
<dbReference type="OrthoDB" id="9810066at2"/>
<dbReference type="Pfam" id="PF00156">
    <property type="entry name" value="Pribosyltran"/>
    <property type="match status" value="1"/>
</dbReference>
<dbReference type="eggNOG" id="COG2312">
    <property type="taxonomic scope" value="Bacteria"/>
</dbReference>
<sequence length="712" mass="78547">MAERVFRDRTEAGQVLAGLLGRYRDDPDVIVLGLARGGVPVAYEVGMALHVPLDVFLVRKLGVPGQEELAMGAIASGGGVVLNEDLIRGLGISADVIEQVAQREGEELLRRERLYREGRPVPELTGRTVLLVDDGLATGASMRAALKAVSRSRPSRTVVAVPAAPDSACDALSRIADEVVCATTPSPFIAVGASYWDFAQTTDDEVRNLLREAVTARSSDRPVPTPPPYERPAPHATPTPPSPSATQTTSVTPATPTSAPSVAHAAIRDEAMPVRNGVPSDEALFDLVGDAHLVLIGEASHGTHEFYSARAQITRRLIEEKGFGAVAVEGDWPDAYRVNRYVQGQGEAGTAEEALRGFERFPAWMWRNVTVLEFVDWLREHNDRVNQDQADGARARVGFYGLDLYSLYRSIDEVIGYLDRIDPDAAARARERYACLDHHNAGEGGAQAYGFRAAFGAGDSCEREIIDELVDLRHHAQEYAHRDGLIAEDEFFDAEQNARTVHDAAEYYQNMFSTDASTWNLRDRHMADTLRSLVEHLGRTRPGRPPKVVVWAHNSHLGDARATEAATNGELNLGQLVREWFPGDCRIIGLSTYTGTVTAAENWGDPAERRRIRPALDNSVEQLLHEVGRDEFWLPFPSTPRCAEVLRASRLQRGIGVIYRPRTERESHYFHARVADQFDALIHIDETHAVEPLERSASWERGEVPETYPSTV</sequence>
<keyword evidence="4" id="KW-1185">Reference proteome</keyword>
<evidence type="ECO:0000256" key="1">
    <source>
        <dbReference type="SAM" id="MobiDB-lite"/>
    </source>
</evidence>
<name>A0A0T6LSW4_WENVI</name>
<dbReference type="Gene3D" id="3.30.1310.20">
    <property type="entry name" value="PRTase-like"/>
    <property type="match status" value="1"/>
</dbReference>
<dbReference type="InterPro" id="IPR000836">
    <property type="entry name" value="PRTase_dom"/>
</dbReference>
<dbReference type="RefSeq" id="WP_018385788.1">
    <property type="nucleotide sequence ID" value="NZ_LLZU01000017.1"/>
</dbReference>
<dbReference type="InterPro" id="IPR007815">
    <property type="entry name" value="Emycin_Estase"/>
</dbReference>
<evidence type="ECO:0000259" key="2">
    <source>
        <dbReference type="Pfam" id="PF00156"/>
    </source>
</evidence>
<dbReference type="InterPro" id="IPR029057">
    <property type="entry name" value="PRTase-like"/>
</dbReference>
<dbReference type="eggNOG" id="COG1926">
    <property type="taxonomic scope" value="Bacteria"/>
</dbReference>
<dbReference type="CDD" id="cd06223">
    <property type="entry name" value="PRTases_typeI"/>
    <property type="match status" value="1"/>
</dbReference>
<dbReference type="SUPFAM" id="SSF53271">
    <property type="entry name" value="PRTase-like"/>
    <property type="match status" value="1"/>
</dbReference>
<dbReference type="PANTHER" id="PTHR31299">
    <property type="entry name" value="ESTERASE, PUTATIVE (AFU_ORTHOLOGUE AFUA_1G05850)-RELATED"/>
    <property type="match status" value="1"/>
</dbReference>
<reference evidence="3 4" key="1">
    <citation type="submission" date="2015-10" db="EMBL/GenBank/DDBJ databases">
        <title>Draft genome sequence of pyrrolomycin-producing Streptomyces vitaminophilus.</title>
        <authorList>
            <person name="Graham D.E."/>
            <person name="Mahan K.M."/>
            <person name="Klingeman D.M."/>
            <person name="Hettich R.L."/>
            <person name="Parry R.J."/>
        </authorList>
    </citation>
    <scope>NUCLEOTIDE SEQUENCE [LARGE SCALE GENOMIC DNA]</scope>
    <source>
        <strain evidence="3 4">ATCC 31673</strain>
    </source>
</reference>
<feature type="compositionally biased region" description="Low complexity" evidence="1">
    <location>
        <begin position="244"/>
        <end position="261"/>
    </location>
</feature>
<protein>
    <submittedName>
        <fullName evidence="3">Erythromycin esterase</fullName>
    </submittedName>
</protein>
<comment type="caution">
    <text evidence="3">The sequence shown here is derived from an EMBL/GenBank/DDBJ whole genome shotgun (WGS) entry which is preliminary data.</text>
</comment>
<dbReference type="Gene3D" id="3.30.1870.10">
    <property type="entry name" value="EreA-like, domain 2"/>
    <property type="match status" value="1"/>
</dbReference>
<organism evidence="3 4">
    <name type="scientific">Wenjunlia vitaminophila</name>
    <name type="common">Streptomyces vitaminophilus</name>
    <dbReference type="NCBI Taxonomy" id="76728"/>
    <lineage>
        <taxon>Bacteria</taxon>
        <taxon>Bacillati</taxon>
        <taxon>Actinomycetota</taxon>
        <taxon>Actinomycetes</taxon>
        <taxon>Kitasatosporales</taxon>
        <taxon>Streptomycetaceae</taxon>
        <taxon>Wenjunlia</taxon>
    </lineage>
</organism>
<dbReference type="InterPro" id="IPR052036">
    <property type="entry name" value="Hydrolase/PRTase-associated"/>
</dbReference>
<dbReference type="CDD" id="cd14728">
    <property type="entry name" value="Ere-like"/>
    <property type="match status" value="1"/>
</dbReference>
<evidence type="ECO:0000313" key="3">
    <source>
        <dbReference type="EMBL" id="KRV48914.1"/>
    </source>
</evidence>
<feature type="domain" description="Phosphoribosyltransferase" evidence="2">
    <location>
        <begin position="78"/>
        <end position="179"/>
    </location>
</feature>
<gene>
    <name evidence="3" type="ORF">AQ490_22540</name>
</gene>
<dbReference type="GO" id="GO:0046677">
    <property type="term" value="P:response to antibiotic"/>
    <property type="evidence" value="ECO:0007669"/>
    <property type="project" value="InterPro"/>
</dbReference>
<evidence type="ECO:0000313" key="4">
    <source>
        <dbReference type="Proteomes" id="UP000050867"/>
    </source>
</evidence>
<dbReference type="Gene3D" id="1.20.1440.30">
    <property type="entry name" value="Biosynthetic Protein domain"/>
    <property type="match status" value="1"/>
</dbReference>
<dbReference type="SUPFAM" id="SSF159501">
    <property type="entry name" value="EreA/ChaN-like"/>
    <property type="match status" value="1"/>
</dbReference>
<feature type="region of interest" description="Disordered" evidence="1">
    <location>
        <begin position="214"/>
        <end position="261"/>
    </location>
</feature>
<accession>A0A0T6LSW4</accession>
<dbReference type="Proteomes" id="UP000050867">
    <property type="component" value="Unassembled WGS sequence"/>
</dbReference>
<dbReference type="PANTHER" id="PTHR31299:SF0">
    <property type="entry name" value="ESTERASE, PUTATIVE (AFU_ORTHOLOGUE AFUA_1G05850)-RELATED"/>
    <property type="match status" value="1"/>
</dbReference>
<dbReference type="EMBL" id="LLZU01000017">
    <property type="protein sequence ID" value="KRV48914.1"/>
    <property type="molecule type" value="Genomic_DNA"/>
</dbReference>
<dbReference type="AlphaFoldDB" id="A0A0T6LSW4"/>
<dbReference type="Pfam" id="PF05139">
    <property type="entry name" value="Erythro_esteras"/>
    <property type="match status" value="1"/>
</dbReference>
<dbReference type="Gene3D" id="3.40.1660.10">
    <property type="entry name" value="EreA-like (biosynthetic domain)"/>
    <property type="match status" value="1"/>
</dbReference>
<feature type="compositionally biased region" description="Pro residues" evidence="1">
    <location>
        <begin position="223"/>
        <end position="243"/>
    </location>
</feature>